<dbReference type="VEuPathDB" id="FungiDB:TRICI_005747"/>
<dbReference type="SUPFAM" id="SSF48452">
    <property type="entry name" value="TPR-like"/>
    <property type="match status" value="1"/>
</dbReference>
<organism evidence="2 3">
    <name type="scientific">Trichomonascus ciferrii</name>
    <dbReference type="NCBI Taxonomy" id="44093"/>
    <lineage>
        <taxon>Eukaryota</taxon>
        <taxon>Fungi</taxon>
        <taxon>Dikarya</taxon>
        <taxon>Ascomycota</taxon>
        <taxon>Saccharomycotina</taxon>
        <taxon>Dipodascomycetes</taxon>
        <taxon>Dipodascales</taxon>
        <taxon>Trichomonascaceae</taxon>
        <taxon>Trichomonascus</taxon>
        <taxon>Trichomonascus ciferrii complex</taxon>
    </lineage>
</organism>
<keyword evidence="3" id="KW-1185">Reference proteome</keyword>
<evidence type="ECO:0000313" key="3">
    <source>
        <dbReference type="Proteomes" id="UP000761534"/>
    </source>
</evidence>
<dbReference type="InterPro" id="IPR011990">
    <property type="entry name" value="TPR-like_helical_dom_sf"/>
</dbReference>
<dbReference type="Proteomes" id="UP000761534">
    <property type="component" value="Unassembled WGS sequence"/>
</dbReference>
<reference evidence="2" key="1">
    <citation type="journal article" date="2019" name="G3 (Bethesda)">
        <title>Genome Assemblies of Two Rare Opportunistic Yeast Pathogens: Diutina rugosa (syn. Candida rugosa) and Trichomonascus ciferrii (syn. Candida ciferrii).</title>
        <authorList>
            <person name="Mixao V."/>
            <person name="Saus E."/>
            <person name="Hansen A.P."/>
            <person name="Lass-Florl C."/>
            <person name="Gabaldon T."/>
        </authorList>
    </citation>
    <scope>NUCLEOTIDE SEQUENCE</scope>
    <source>
        <strain evidence="2">CBS 4856</strain>
    </source>
</reference>
<dbReference type="PANTHER" id="PTHR22767">
    <property type="entry name" value="N-TERMINAL ACETYLTRANSFERASE-RELATED"/>
    <property type="match status" value="1"/>
</dbReference>
<dbReference type="PANTHER" id="PTHR22767:SF3">
    <property type="entry name" value="N-ALPHA-ACETYLTRANSFERASE 25, NATB AUXILIARY SUBUNIT"/>
    <property type="match status" value="1"/>
</dbReference>
<evidence type="ECO:0008006" key="4">
    <source>
        <dbReference type="Google" id="ProtNLM"/>
    </source>
</evidence>
<comment type="similarity">
    <text evidence="1">Belongs to the MDM20/NAA25 family.</text>
</comment>
<dbReference type="GO" id="GO:0031416">
    <property type="term" value="C:NatB complex"/>
    <property type="evidence" value="ECO:0007669"/>
    <property type="project" value="TreeGrafter"/>
</dbReference>
<dbReference type="Gene3D" id="1.25.40.10">
    <property type="entry name" value="Tetratricopeptide repeat domain"/>
    <property type="match status" value="1"/>
</dbReference>
<dbReference type="InterPro" id="IPR019183">
    <property type="entry name" value="NAA25_NatB_aux_su"/>
</dbReference>
<protein>
    <recommendedName>
        <fullName evidence="4">N-terminal acetyltransferase B complex subunit MDM20</fullName>
    </recommendedName>
</protein>
<evidence type="ECO:0000313" key="2">
    <source>
        <dbReference type="EMBL" id="KAA8903205.1"/>
    </source>
</evidence>
<gene>
    <name evidence="2" type="ORF">TRICI_005747</name>
</gene>
<sequence length="797" mass="92139">MSKELRTLWETINSGGYKQAHAKISKELKKHPDNAYYLSVSSYVYLKQNKTDQALELARKVADSGPTNGHVLNLLVQIFIELDLIDECNSMFEAANRKAPSNVEIVDLWFETMVEAGHVKGLQKASMVQQKVSGKRDSSLRAVFHMYLAYSIGSESEKKLFPMLAARILEKLKPYQNVQEVYVQALALKMQDVDKLIEYLQSDEVTQFGSLDLSLMLVDTLREHEKFRQLYDVCVKELETSDENWVHWNNMNLAAKELGLFEQTHAIIKKATVTRNSALAAIELYSLEEKYDAMLEALKEYFKVFGSKRCCIEDLTRFISMEGFSDRRQTWVDWLESVFDEPQKSDIATATWKVNVERFKFMVTVDVSDSTVDRNIRLYQSYVHLLKDKDPKDYHTADDFLLIAASALLKKEKTEYKLEKAAVLLEVASRSDQHQFYVRLWLIRIYMILGAFTKAQVHYKELSIKMLQQETLSYMLGTRLSSIYPNEKFLSENDDIYDQSEEFPQYIKFGYNKGAYTQIEGFMDLHRKFKLSLNRKLLDIERIKSERLMSDKANSQSMEKDINDRLEDNRDFISMWNSGLTTAPKLSDTITIGPIQGSEWAKTQQLREKIIRRLINGEVDELKQLHQQMRDTLTSASDEFTSEEKWSIDFMDTLVQHSLKKEAKASYDALEAQLDSLPLSTPEHLTWEWLHRAFTVLETYSVVSGYLIRLKTSKTQVKSNISAGEHLRTVIQQKTKLIKAQALEIKDSRNKRCQKIVDILSPWAEERKISSSIVEDVIDSICASQDKSLTTLRNVSL</sequence>
<dbReference type="EMBL" id="SWFS01000445">
    <property type="protein sequence ID" value="KAA8903205.1"/>
    <property type="molecule type" value="Genomic_DNA"/>
</dbReference>
<dbReference type="AlphaFoldDB" id="A0A642UPX9"/>
<accession>A0A642UPX9</accession>
<evidence type="ECO:0000256" key="1">
    <source>
        <dbReference type="ARBA" id="ARBA00006298"/>
    </source>
</evidence>
<proteinExistence type="inferred from homology"/>
<name>A0A642UPX9_9ASCO</name>
<dbReference type="Pfam" id="PF09797">
    <property type="entry name" value="NatB_MDM20"/>
    <property type="match status" value="1"/>
</dbReference>
<comment type="caution">
    <text evidence="2">The sequence shown here is derived from an EMBL/GenBank/DDBJ whole genome shotgun (WGS) entry which is preliminary data.</text>
</comment>
<dbReference type="OrthoDB" id="1874341at2759"/>